<gene>
    <name evidence="1" type="ORF">IQ241_24900</name>
</gene>
<dbReference type="AlphaFoldDB" id="A0A8J7DPX9"/>
<dbReference type="EMBL" id="JADEXG010000126">
    <property type="protein sequence ID" value="MBE9080480.1"/>
    <property type="molecule type" value="Genomic_DNA"/>
</dbReference>
<comment type="caution">
    <text evidence="1">The sequence shown here is derived from an EMBL/GenBank/DDBJ whole genome shotgun (WGS) entry which is preliminary data.</text>
</comment>
<evidence type="ECO:0000313" key="1">
    <source>
        <dbReference type="EMBL" id="MBE9080480.1"/>
    </source>
</evidence>
<dbReference type="Proteomes" id="UP000636505">
    <property type="component" value="Unassembled WGS sequence"/>
</dbReference>
<sequence length="97" mass="10862">MTPNLEAAIAAIQPLSPTERQQLLCILSQDDLSSDTQADLTTLSTQFWQGIKLKQLSGDQTPKAVSNVKDLAAEFWPEEDAIEDFLTFLRQQRKELA</sequence>
<reference evidence="1" key="1">
    <citation type="submission" date="2020-10" db="EMBL/GenBank/DDBJ databases">
        <authorList>
            <person name="Castelo-Branco R."/>
            <person name="Eusebio N."/>
            <person name="Adriana R."/>
            <person name="Vieira A."/>
            <person name="Brugerolle De Fraissinette N."/>
            <person name="Rezende De Castro R."/>
            <person name="Schneider M.P."/>
            <person name="Vasconcelos V."/>
            <person name="Leao P.N."/>
        </authorList>
    </citation>
    <scope>NUCLEOTIDE SEQUENCE</scope>
    <source>
        <strain evidence="1">LEGE 07310</strain>
    </source>
</reference>
<evidence type="ECO:0000313" key="2">
    <source>
        <dbReference type="Proteomes" id="UP000636505"/>
    </source>
</evidence>
<organism evidence="1 2">
    <name type="scientific">Vasconcelosia minhoensis LEGE 07310</name>
    <dbReference type="NCBI Taxonomy" id="915328"/>
    <lineage>
        <taxon>Bacteria</taxon>
        <taxon>Bacillati</taxon>
        <taxon>Cyanobacteriota</taxon>
        <taxon>Cyanophyceae</taxon>
        <taxon>Nodosilineales</taxon>
        <taxon>Cymatolegaceae</taxon>
        <taxon>Vasconcelosia</taxon>
        <taxon>Vasconcelosia minhoensis</taxon>
    </lineage>
</organism>
<accession>A0A8J7DPX9</accession>
<proteinExistence type="predicted"/>
<dbReference type="RefSeq" id="WP_193912459.1">
    <property type="nucleotide sequence ID" value="NZ_JADEXG010000126.1"/>
</dbReference>
<name>A0A8J7DPX9_9CYAN</name>
<keyword evidence="2" id="KW-1185">Reference proteome</keyword>
<protein>
    <submittedName>
        <fullName evidence="1">Uncharacterized protein</fullName>
    </submittedName>
</protein>